<name>A0A1I7JNQ3_9GAMM</name>
<keyword evidence="1" id="KW-0547">Nucleotide-binding</keyword>
<dbReference type="Gene3D" id="3.40.50.300">
    <property type="entry name" value="P-loop containing nucleotide triphosphate hydrolases"/>
    <property type="match status" value="1"/>
</dbReference>
<evidence type="ECO:0000313" key="5">
    <source>
        <dbReference type="Proteomes" id="UP000198693"/>
    </source>
</evidence>
<dbReference type="GO" id="GO:0016887">
    <property type="term" value="F:ATP hydrolysis activity"/>
    <property type="evidence" value="ECO:0007669"/>
    <property type="project" value="InterPro"/>
</dbReference>
<protein>
    <submittedName>
        <fullName evidence="4">Iron complex transport system ATP-binding protein</fullName>
    </submittedName>
</protein>
<dbReference type="SUPFAM" id="SSF52540">
    <property type="entry name" value="P-loop containing nucleoside triphosphate hydrolases"/>
    <property type="match status" value="1"/>
</dbReference>
<keyword evidence="2 4" id="KW-0067">ATP-binding</keyword>
<dbReference type="GO" id="GO:0005524">
    <property type="term" value="F:ATP binding"/>
    <property type="evidence" value="ECO:0007669"/>
    <property type="project" value="UniProtKB-KW"/>
</dbReference>
<dbReference type="RefSeq" id="WP_089796803.1">
    <property type="nucleotide sequence ID" value="NZ_FPBP01000011.1"/>
</dbReference>
<dbReference type="PROSITE" id="PS50893">
    <property type="entry name" value="ABC_TRANSPORTER_2"/>
    <property type="match status" value="1"/>
</dbReference>
<sequence length="255" mass="27985">MSRLETRGLVIDVPGRADGRALDLCLAPEQVWGVLGPNGAGKTTLLHTLAGLRDPRAGQVELDGQPLANLRRRRVARQLGMIFQERQDGFPATVLETALIGRHPYLSAWQMEGGDDVRLAEEALERLDVAHLKHRLVNTLSGGERQRVAIATVLTQSPQLWLADEPTNHLDLHHQTAVMALLAEQSAAGKVVLMCLHDLNLAARWCDHLLLFYPDGEACWGPASDMLVPSALERLYDQRLATAEIDGAPVFVPAR</sequence>
<dbReference type="STRING" id="463301.SAMN04487955_111112"/>
<evidence type="ECO:0000259" key="3">
    <source>
        <dbReference type="PROSITE" id="PS50893"/>
    </source>
</evidence>
<dbReference type="PROSITE" id="PS00211">
    <property type="entry name" value="ABC_TRANSPORTER_1"/>
    <property type="match status" value="1"/>
</dbReference>
<proteinExistence type="predicted"/>
<dbReference type="PANTHER" id="PTHR42794:SF2">
    <property type="entry name" value="ABC TRANSPORTER ATP-BINDING PROTEIN"/>
    <property type="match status" value="1"/>
</dbReference>
<dbReference type="CDD" id="cd03214">
    <property type="entry name" value="ABC_Iron-Siderophores_B12_Hemin"/>
    <property type="match status" value="1"/>
</dbReference>
<evidence type="ECO:0000256" key="2">
    <source>
        <dbReference type="ARBA" id="ARBA00022840"/>
    </source>
</evidence>
<organism evidence="4 5">
    <name type="scientific">Halomonas korlensis</name>
    <dbReference type="NCBI Taxonomy" id="463301"/>
    <lineage>
        <taxon>Bacteria</taxon>
        <taxon>Pseudomonadati</taxon>
        <taxon>Pseudomonadota</taxon>
        <taxon>Gammaproteobacteria</taxon>
        <taxon>Oceanospirillales</taxon>
        <taxon>Halomonadaceae</taxon>
        <taxon>Halomonas</taxon>
    </lineage>
</organism>
<dbReference type="InterPro" id="IPR017871">
    <property type="entry name" value="ABC_transporter-like_CS"/>
</dbReference>
<gene>
    <name evidence="4" type="ORF">SAMN04487955_111112</name>
</gene>
<dbReference type="OrthoDB" id="6461291at2"/>
<evidence type="ECO:0000313" key="4">
    <source>
        <dbReference type="EMBL" id="SFU86773.1"/>
    </source>
</evidence>
<dbReference type="Pfam" id="PF00005">
    <property type="entry name" value="ABC_tran"/>
    <property type="match status" value="1"/>
</dbReference>
<dbReference type="InterPro" id="IPR003439">
    <property type="entry name" value="ABC_transporter-like_ATP-bd"/>
</dbReference>
<evidence type="ECO:0000256" key="1">
    <source>
        <dbReference type="ARBA" id="ARBA00022741"/>
    </source>
</evidence>
<dbReference type="InterPro" id="IPR003593">
    <property type="entry name" value="AAA+_ATPase"/>
</dbReference>
<dbReference type="EMBL" id="FPBP01000011">
    <property type="protein sequence ID" value="SFU86773.1"/>
    <property type="molecule type" value="Genomic_DNA"/>
</dbReference>
<keyword evidence="5" id="KW-1185">Reference proteome</keyword>
<dbReference type="PANTHER" id="PTHR42794">
    <property type="entry name" value="HEMIN IMPORT ATP-BINDING PROTEIN HMUV"/>
    <property type="match status" value="1"/>
</dbReference>
<reference evidence="5" key="1">
    <citation type="submission" date="2016-10" db="EMBL/GenBank/DDBJ databases">
        <authorList>
            <person name="Varghese N."/>
            <person name="Submissions S."/>
        </authorList>
    </citation>
    <scope>NUCLEOTIDE SEQUENCE [LARGE SCALE GENOMIC DNA]</scope>
    <source>
        <strain evidence="5">CGMCC 1.6981</strain>
    </source>
</reference>
<dbReference type="AlphaFoldDB" id="A0A1I7JNQ3"/>
<dbReference type="SMART" id="SM00382">
    <property type="entry name" value="AAA"/>
    <property type="match status" value="1"/>
</dbReference>
<dbReference type="InterPro" id="IPR027417">
    <property type="entry name" value="P-loop_NTPase"/>
</dbReference>
<accession>A0A1I7JNQ3</accession>
<feature type="domain" description="ABC transporter" evidence="3">
    <location>
        <begin position="4"/>
        <end position="239"/>
    </location>
</feature>
<dbReference type="Proteomes" id="UP000198693">
    <property type="component" value="Unassembled WGS sequence"/>
</dbReference>